<gene>
    <name evidence="1" type="ORF">CEXT_565581</name>
</gene>
<evidence type="ECO:0000313" key="1">
    <source>
        <dbReference type="EMBL" id="GIX68127.1"/>
    </source>
</evidence>
<sequence>MVTSKAITRVPFFPKRGGATEERSSQTCADLSLANQLSHRSQLTGDPCVPQRCRPRSALPLSLVFTKAAAFNPTPVGGCDFIVALDENGLFVRVACASVLCIFVDQTQPTGIWVFSVMFKDFRVRLSDGKKKKRSEGFGVVIPVLSGESLISYQCIVNDITKTQDTNYARSVI</sequence>
<evidence type="ECO:0000313" key="2">
    <source>
        <dbReference type="Proteomes" id="UP001054945"/>
    </source>
</evidence>
<keyword evidence="2" id="KW-1185">Reference proteome</keyword>
<reference evidence="1 2" key="1">
    <citation type="submission" date="2021-06" db="EMBL/GenBank/DDBJ databases">
        <title>Caerostris extrusa draft genome.</title>
        <authorList>
            <person name="Kono N."/>
            <person name="Arakawa K."/>
        </authorList>
    </citation>
    <scope>NUCLEOTIDE SEQUENCE [LARGE SCALE GENOMIC DNA]</scope>
</reference>
<name>A0AAV4M8M1_CAEEX</name>
<organism evidence="1 2">
    <name type="scientific">Caerostris extrusa</name>
    <name type="common">Bark spider</name>
    <name type="synonym">Caerostris bankana</name>
    <dbReference type="NCBI Taxonomy" id="172846"/>
    <lineage>
        <taxon>Eukaryota</taxon>
        <taxon>Metazoa</taxon>
        <taxon>Ecdysozoa</taxon>
        <taxon>Arthropoda</taxon>
        <taxon>Chelicerata</taxon>
        <taxon>Arachnida</taxon>
        <taxon>Araneae</taxon>
        <taxon>Araneomorphae</taxon>
        <taxon>Entelegynae</taxon>
        <taxon>Araneoidea</taxon>
        <taxon>Araneidae</taxon>
        <taxon>Caerostris</taxon>
    </lineage>
</organism>
<dbReference type="Proteomes" id="UP001054945">
    <property type="component" value="Unassembled WGS sequence"/>
</dbReference>
<accession>A0AAV4M8M1</accession>
<dbReference type="EMBL" id="BPLR01001926">
    <property type="protein sequence ID" value="GIX68127.1"/>
    <property type="molecule type" value="Genomic_DNA"/>
</dbReference>
<comment type="caution">
    <text evidence="1">The sequence shown here is derived from an EMBL/GenBank/DDBJ whole genome shotgun (WGS) entry which is preliminary data.</text>
</comment>
<protein>
    <submittedName>
        <fullName evidence="1">Uncharacterized protein</fullName>
    </submittedName>
</protein>
<proteinExistence type="predicted"/>
<dbReference type="AlphaFoldDB" id="A0AAV4M8M1"/>